<evidence type="ECO:0000313" key="2">
    <source>
        <dbReference type="Proteomes" id="UP000663827"/>
    </source>
</evidence>
<accession>A0A8H3E819</accession>
<dbReference type="EMBL" id="CAJNJQ010004048">
    <property type="protein sequence ID" value="CAE7207793.1"/>
    <property type="molecule type" value="Genomic_DNA"/>
</dbReference>
<organism evidence="1 2">
    <name type="scientific">Rhizoctonia solani</name>
    <dbReference type="NCBI Taxonomy" id="456999"/>
    <lineage>
        <taxon>Eukaryota</taxon>
        <taxon>Fungi</taxon>
        <taxon>Dikarya</taxon>
        <taxon>Basidiomycota</taxon>
        <taxon>Agaricomycotina</taxon>
        <taxon>Agaricomycetes</taxon>
        <taxon>Cantharellales</taxon>
        <taxon>Ceratobasidiaceae</taxon>
        <taxon>Rhizoctonia</taxon>
    </lineage>
</organism>
<proteinExistence type="predicted"/>
<protein>
    <submittedName>
        <fullName evidence="1">Uncharacterized protein</fullName>
    </submittedName>
</protein>
<dbReference type="Proteomes" id="UP000663827">
    <property type="component" value="Unassembled WGS sequence"/>
</dbReference>
<sequence length="98" mass="11789">MPYALSLNESITRETDRYHQCVRAIDRWSRITTRMLRQRIEREQDQFPAEVTALEAHLALRLLNILDFTAEKHERNSALFLRRLEKIHPRRMAYLSLP</sequence>
<evidence type="ECO:0000313" key="1">
    <source>
        <dbReference type="EMBL" id="CAE7207793.1"/>
    </source>
</evidence>
<reference evidence="1" key="1">
    <citation type="submission" date="2021-01" db="EMBL/GenBank/DDBJ databases">
        <authorList>
            <person name="Kaushik A."/>
        </authorList>
    </citation>
    <scope>NUCLEOTIDE SEQUENCE</scope>
    <source>
        <strain evidence="1">AG5</strain>
    </source>
</reference>
<comment type="caution">
    <text evidence="1">The sequence shown here is derived from an EMBL/GenBank/DDBJ whole genome shotgun (WGS) entry which is preliminary data.</text>
</comment>
<gene>
    <name evidence="1" type="ORF">RDB_LOCUS146898</name>
</gene>
<dbReference type="AlphaFoldDB" id="A0A8H3E819"/>
<name>A0A8H3E819_9AGAM</name>